<name>A0A9P1D3N5_9DINO</name>
<evidence type="ECO:0000256" key="4">
    <source>
        <dbReference type="SAM" id="MobiDB-lite"/>
    </source>
</evidence>
<dbReference type="PANTHER" id="PTHR24320:SF282">
    <property type="entry name" value="WW DOMAIN-CONTAINING OXIDOREDUCTASE"/>
    <property type="match status" value="1"/>
</dbReference>
<proteinExistence type="inferred from homology"/>
<reference evidence="5" key="1">
    <citation type="submission" date="2022-10" db="EMBL/GenBank/DDBJ databases">
        <authorList>
            <person name="Chen Y."/>
            <person name="Dougan E. K."/>
            <person name="Chan C."/>
            <person name="Rhodes N."/>
            <person name="Thang M."/>
        </authorList>
    </citation>
    <scope>NUCLEOTIDE SEQUENCE</scope>
</reference>
<comment type="similarity">
    <text evidence="1">Belongs to the short-chain dehydrogenases/reductases (SDR) family.</text>
</comment>
<dbReference type="AlphaFoldDB" id="A0A9P1D3N5"/>
<dbReference type="Gene3D" id="3.40.50.720">
    <property type="entry name" value="NAD(P)-binding Rossmann-like Domain"/>
    <property type="match status" value="1"/>
</dbReference>
<dbReference type="PANTHER" id="PTHR24320">
    <property type="entry name" value="RETINOL DEHYDROGENASE"/>
    <property type="match status" value="1"/>
</dbReference>
<evidence type="ECO:0000256" key="1">
    <source>
        <dbReference type="ARBA" id="ARBA00006484"/>
    </source>
</evidence>
<dbReference type="EMBL" id="CAMXCT030003136">
    <property type="protein sequence ID" value="CAL4789987.1"/>
    <property type="molecule type" value="Genomic_DNA"/>
</dbReference>
<dbReference type="GO" id="GO:0016491">
    <property type="term" value="F:oxidoreductase activity"/>
    <property type="evidence" value="ECO:0007669"/>
    <property type="project" value="UniProtKB-KW"/>
</dbReference>
<evidence type="ECO:0000313" key="6">
    <source>
        <dbReference type="EMBL" id="CAL1156050.1"/>
    </source>
</evidence>
<dbReference type="Proteomes" id="UP001152797">
    <property type="component" value="Unassembled WGS sequence"/>
</dbReference>
<reference evidence="6" key="2">
    <citation type="submission" date="2024-04" db="EMBL/GenBank/DDBJ databases">
        <authorList>
            <person name="Chen Y."/>
            <person name="Shah S."/>
            <person name="Dougan E. K."/>
            <person name="Thang M."/>
            <person name="Chan C."/>
        </authorList>
    </citation>
    <scope>NUCLEOTIDE SEQUENCE [LARGE SCALE GENOMIC DNA]</scope>
</reference>
<evidence type="ECO:0000256" key="2">
    <source>
        <dbReference type="ARBA" id="ARBA00022857"/>
    </source>
</evidence>
<evidence type="ECO:0000313" key="8">
    <source>
        <dbReference type="Proteomes" id="UP001152797"/>
    </source>
</evidence>
<dbReference type="InterPro" id="IPR002347">
    <property type="entry name" value="SDR_fam"/>
</dbReference>
<feature type="region of interest" description="Disordered" evidence="4">
    <location>
        <begin position="264"/>
        <end position="293"/>
    </location>
</feature>
<keyword evidence="2" id="KW-0521">NADP</keyword>
<keyword evidence="8" id="KW-1185">Reference proteome</keyword>
<evidence type="ECO:0000256" key="3">
    <source>
        <dbReference type="ARBA" id="ARBA00023002"/>
    </source>
</evidence>
<dbReference type="EMBL" id="CAMXCT010003136">
    <property type="protein sequence ID" value="CAI4002675.1"/>
    <property type="molecule type" value="Genomic_DNA"/>
</dbReference>
<dbReference type="InterPro" id="IPR036291">
    <property type="entry name" value="NAD(P)-bd_dom_sf"/>
</dbReference>
<organism evidence="5">
    <name type="scientific">Cladocopium goreaui</name>
    <dbReference type="NCBI Taxonomy" id="2562237"/>
    <lineage>
        <taxon>Eukaryota</taxon>
        <taxon>Sar</taxon>
        <taxon>Alveolata</taxon>
        <taxon>Dinophyceae</taxon>
        <taxon>Suessiales</taxon>
        <taxon>Symbiodiniaceae</taxon>
        <taxon>Cladocopium</taxon>
    </lineage>
</organism>
<evidence type="ECO:0000313" key="7">
    <source>
        <dbReference type="EMBL" id="CAL4789987.1"/>
    </source>
</evidence>
<keyword evidence="3" id="KW-0560">Oxidoreductase</keyword>
<sequence>MDAGEMKSHVLKGVNLRLQRLKKVSKAKAQPAATQLQLCKAYAAIHAISTMQNHPYVAPTWHSSPASFHEPLNSAVVLPSRQYAFIKQLHILVNNVGSTKACSLTTDGIESAFQVNYLSHFLLTNLLLPTLRASSPARIVNVACQEGYLRAARGWSHRFPEGILQGWLGSPVPIQETIRVGSVRLAFNAERHQGTGDFVANGLCPVSLRFQEVLEESSPDVEWNLDRCKATEAYSNAKLAVLLPATCRAHIERIFTVTASQCDLRSSHSPGLWSPGGPSTKKNQQRCQSTVKK</sequence>
<dbReference type="Pfam" id="PF00106">
    <property type="entry name" value="adh_short"/>
    <property type="match status" value="1"/>
</dbReference>
<gene>
    <name evidence="5" type="ORF">C1SCF055_LOCUS28615</name>
</gene>
<protein>
    <submittedName>
        <fullName evidence="7">WW domain-containing oxidoreductase</fullName>
    </submittedName>
</protein>
<feature type="compositionally biased region" description="Polar residues" evidence="4">
    <location>
        <begin position="280"/>
        <end position="293"/>
    </location>
</feature>
<dbReference type="OrthoDB" id="446097at2759"/>
<evidence type="ECO:0000313" key="5">
    <source>
        <dbReference type="EMBL" id="CAI4002675.1"/>
    </source>
</evidence>
<accession>A0A9P1D3N5</accession>
<dbReference type="EMBL" id="CAMXCT020003136">
    <property type="protein sequence ID" value="CAL1156050.1"/>
    <property type="molecule type" value="Genomic_DNA"/>
</dbReference>
<comment type="caution">
    <text evidence="5">The sequence shown here is derived from an EMBL/GenBank/DDBJ whole genome shotgun (WGS) entry which is preliminary data.</text>
</comment>
<dbReference type="SUPFAM" id="SSF51735">
    <property type="entry name" value="NAD(P)-binding Rossmann-fold domains"/>
    <property type="match status" value="1"/>
</dbReference>